<evidence type="ECO:0000256" key="3">
    <source>
        <dbReference type="ARBA" id="ARBA00022679"/>
    </source>
</evidence>
<evidence type="ECO:0000256" key="1">
    <source>
        <dbReference type="ARBA" id="ARBA00012513"/>
    </source>
</evidence>
<dbReference type="InterPro" id="IPR000719">
    <property type="entry name" value="Prot_kinase_dom"/>
</dbReference>
<dbReference type="Gene3D" id="3.30.200.20">
    <property type="entry name" value="Phosphorylase Kinase, domain 1"/>
    <property type="match status" value="1"/>
</dbReference>
<evidence type="ECO:0000313" key="12">
    <source>
        <dbReference type="EMBL" id="EDO37475.1"/>
    </source>
</evidence>
<evidence type="ECO:0000256" key="10">
    <source>
        <dbReference type="RuleBase" id="RU000304"/>
    </source>
</evidence>
<evidence type="ECO:0000259" key="11">
    <source>
        <dbReference type="PROSITE" id="PS50011"/>
    </source>
</evidence>
<comment type="similarity">
    <text evidence="10">Belongs to the protein kinase superfamily.</text>
</comment>
<dbReference type="OMA" id="PYKLQNH"/>
<dbReference type="STRING" id="45351.A7SFJ5"/>
<dbReference type="GO" id="GO:0004674">
    <property type="term" value="F:protein serine/threonine kinase activity"/>
    <property type="evidence" value="ECO:0000318"/>
    <property type="project" value="GO_Central"/>
</dbReference>
<dbReference type="PROSITE" id="PS50011">
    <property type="entry name" value="PROTEIN_KINASE_DOM"/>
    <property type="match status" value="1"/>
</dbReference>
<dbReference type="PROSITE" id="PS00108">
    <property type="entry name" value="PROTEIN_KINASE_ST"/>
    <property type="match status" value="1"/>
</dbReference>
<evidence type="ECO:0000256" key="2">
    <source>
        <dbReference type="ARBA" id="ARBA00022527"/>
    </source>
</evidence>
<sequence>MIKETEVAFTSSLDVNEVTILKVLGSGGFGTVHEGIYRNQRIALKRLHTNTKNKKAAMQSFQAECRNEVLSLDHPNIIKTLAVSSAFTLEDEPCLLMEFVSTRTLQHVIDDTNEKMDFARKLRVNSEISNALVYIHNSGIVHLDLKPANVLIADDGSCKIGDFGCCQFVDDQPNTPTRSYLTGTFAYRAPELLRGESPTFQADVYSFAICMWQIWTREVPYKLQNHQVVIFRVVACSLRPQIPTGNEIDNRYKELMTSAWAGKPTDRPTMGDIKETFANWRI</sequence>
<dbReference type="OrthoDB" id="4062651at2759"/>
<dbReference type="SUPFAM" id="SSF56112">
    <property type="entry name" value="Protein kinase-like (PK-like)"/>
    <property type="match status" value="1"/>
</dbReference>
<proteinExistence type="inferred from homology"/>
<dbReference type="PROSITE" id="PS00107">
    <property type="entry name" value="PROTEIN_KINASE_ATP"/>
    <property type="match status" value="1"/>
</dbReference>
<evidence type="ECO:0000256" key="5">
    <source>
        <dbReference type="ARBA" id="ARBA00022777"/>
    </source>
</evidence>
<dbReference type="KEGG" id="nve:5508996"/>
<comment type="catalytic activity">
    <reaction evidence="7">
        <text>L-threonyl-[protein] + ATP = O-phospho-L-threonyl-[protein] + ADP + H(+)</text>
        <dbReference type="Rhea" id="RHEA:46608"/>
        <dbReference type="Rhea" id="RHEA-COMP:11060"/>
        <dbReference type="Rhea" id="RHEA-COMP:11605"/>
        <dbReference type="ChEBI" id="CHEBI:15378"/>
        <dbReference type="ChEBI" id="CHEBI:30013"/>
        <dbReference type="ChEBI" id="CHEBI:30616"/>
        <dbReference type="ChEBI" id="CHEBI:61977"/>
        <dbReference type="ChEBI" id="CHEBI:456216"/>
        <dbReference type="EC" id="2.7.11.1"/>
    </reaction>
</comment>
<keyword evidence="3" id="KW-0808">Transferase</keyword>
<dbReference type="EMBL" id="DS469645">
    <property type="protein sequence ID" value="EDO37475.1"/>
    <property type="molecule type" value="Genomic_DNA"/>
</dbReference>
<dbReference type="GO" id="GO:0005737">
    <property type="term" value="C:cytoplasm"/>
    <property type="evidence" value="ECO:0000318"/>
    <property type="project" value="GO_Central"/>
</dbReference>
<dbReference type="HOGENOM" id="CLU_000288_7_35_1"/>
<evidence type="ECO:0000256" key="7">
    <source>
        <dbReference type="ARBA" id="ARBA00047899"/>
    </source>
</evidence>
<dbReference type="InterPro" id="IPR051681">
    <property type="entry name" value="Ser/Thr_Kinases-Pseudokinases"/>
</dbReference>
<dbReference type="AlphaFoldDB" id="A7SFJ5"/>
<dbReference type="InterPro" id="IPR008271">
    <property type="entry name" value="Ser/Thr_kinase_AS"/>
</dbReference>
<dbReference type="Proteomes" id="UP000001593">
    <property type="component" value="Unassembled WGS sequence"/>
</dbReference>
<dbReference type="EC" id="2.7.11.1" evidence="1"/>
<keyword evidence="4 9" id="KW-0547">Nucleotide-binding</keyword>
<evidence type="ECO:0000256" key="4">
    <source>
        <dbReference type="ARBA" id="ARBA00022741"/>
    </source>
</evidence>
<organism evidence="12 13">
    <name type="scientific">Nematostella vectensis</name>
    <name type="common">Starlet sea anemone</name>
    <dbReference type="NCBI Taxonomy" id="45351"/>
    <lineage>
        <taxon>Eukaryota</taxon>
        <taxon>Metazoa</taxon>
        <taxon>Cnidaria</taxon>
        <taxon>Anthozoa</taxon>
        <taxon>Hexacorallia</taxon>
        <taxon>Actiniaria</taxon>
        <taxon>Edwardsiidae</taxon>
        <taxon>Nematostella</taxon>
    </lineage>
</organism>
<feature type="domain" description="Protein kinase" evidence="11">
    <location>
        <begin position="18"/>
        <end position="278"/>
    </location>
</feature>
<evidence type="ECO:0000256" key="6">
    <source>
        <dbReference type="ARBA" id="ARBA00022840"/>
    </source>
</evidence>
<dbReference type="InParanoid" id="A7SFJ5"/>
<dbReference type="Pfam" id="PF00069">
    <property type="entry name" value="Pkinase"/>
    <property type="match status" value="1"/>
</dbReference>
<evidence type="ECO:0000313" key="13">
    <source>
        <dbReference type="Proteomes" id="UP000001593"/>
    </source>
</evidence>
<dbReference type="GO" id="GO:0007165">
    <property type="term" value="P:signal transduction"/>
    <property type="evidence" value="ECO:0000318"/>
    <property type="project" value="GO_Central"/>
</dbReference>
<keyword evidence="2 10" id="KW-0723">Serine/threonine-protein kinase</keyword>
<dbReference type="eggNOG" id="KOG0192">
    <property type="taxonomic scope" value="Eukaryota"/>
</dbReference>
<keyword evidence="13" id="KW-1185">Reference proteome</keyword>
<dbReference type="InterPro" id="IPR011009">
    <property type="entry name" value="Kinase-like_dom_sf"/>
</dbReference>
<protein>
    <recommendedName>
        <fullName evidence="1">non-specific serine/threonine protein kinase</fullName>
        <ecNumber evidence="1">2.7.11.1</ecNumber>
    </recommendedName>
</protein>
<keyword evidence="5" id="KW-0418">Kinase</keyword>
<dbReference type="PANTHER" id="PTHR44329">
    <property type="entry name" value="SERINE/THREONINE-PROTEIN KINASE TNNI3K-RELATED"/>
    <property type="match status" value="1"/>
</dbReference>
<name>A7SFJ5_NEMVE</name>
<accession>A7SFJ5</accession>
<dbReference type="PhylomeDB" id="A7SFJ5"/>
<evidence type="ECO:0000256" key="8">
    <source>
        <dbReference type="ARBA" id="ARBA00048679"/>
    </source>
</evidence>
<dbReference type="Gene3D" id="1.10.510.10">
    <property type="entry name" value="Transferase(Phosphotransferase) domain 1"/>
    <property type="match status" value="1"/>
</dbReference>
<evidence type="ECO:0000256" key="9">
    <source>
        <dbReference type="PROSITE-ProRule" id="PRU10141"/>
    </source>
</evidence>
<dbReference type="PANTHER" id="PTHR44329:SF285">
    <property type="entry name" value="V-MOS MOLONEY MURINE SARCOMA VIRAL ONCO HOMOLOG"/>
    <property type="match status" value="1"/>
</dbReference>
<comment type="catalytic activity">
    <reaction evidence="8">
        <text>L-seryl-[protein] + ATP = O-phospho-L-seryl-[protein] + ADP + H(+)</text>
        <dbReference type="Rhea" id="RHEA:17989"/>
        <dbReference type="Rhea" id="RHEA-COMP:9863"/>
        <dbReference type="Rhea" id="RHEA-COMP:11604"/>
        <dbReference type="ChEBI" id="CHEBI:15378"/>
        <dbReference type="ChEBI" id="CHEBI:29999"/>
        <dbReference type="ChEBI" id="CHEBI:30616"/>
        <dbReference type="ChEBI" id="CHEBI:83421"/>
        <dbReference type="ChEBI" id="CHEBI:456216"/>
        <dbReference type="EC" id="2.7.11.1"/>
    </reaction>
</comment>
<dbReference type="FunCoup" id="A7SFJ5">
    <property type="interactions" value="54"/>
</dbReference>
<dbReference type="GO" id="GO:0005524">
    <property type="term" value="F:ATP binding"/>
    <property type="evidence" value="ECO:0007669"/>
    <property type="project" value="UniProtKB-UniRule"/>
</dbReference>
<dbReference type="InterPro" id="IPR017441">
    <property type="entry name" value="Protein_kinase_ATP_BS"/>
</dbReference>
<feature type="binding site" evidence="9">
    <location>
        <position position="45"/>
    </location>
    <ligand>
        <name>ATP</name>
        <dbReference type="ChEBI" id="CHEBI:30616"/>
    </ligand>
</feature>
<reference evidence="12 13" key="1">
    <citation type="journal article" date="2007" name="Science">
        <title>Sea anemone genome reveals ancestral eumetazoan gene repertoire and genomic organization.</title>
        <authorList>
            <person name="Putnam N.H."/>
            <person name="Srivastava M."/>
            <person name="Hellsten U."/>
            <person name="Dirks B."/>
            <person name="Chapman J."/>
            <person name="Salamov A."/>
            <person name="Terry A."/>
            <person name="Shapiro H."/>
            <person name="Lindquist E."/>
            <person name="Kapitonov V.V."/>
            <person name="Jurka J."/>
            <person name="Genikhovich G."/>
            <person name="Grigoriev I.V."/>
            <person name="Lucas S.M."/>
            <person name="Steele R.E."/>
            <person name="Finnerty J.R."/>
            <person name="Technau U."/>
            <person name="Martindale M.Q."/>
            <person name="Rokhsar D.S."/>
        </authorList>
    </citation>
    <scope>NUCLEOTIDE SEQUENCE [LARGE SCALE GENOMIC DNA]</scope>
    <source>
        <strain evidence="13">CH2 X CH6</strain>
    </source>
</reference>
<gene>
    <name evidence="12" type="ORF">NEMVEDRAFT_v1g189257</name>
</gene>
<dbReference type="SMART" id="SM00220">
    <property type="entry name" value="S_TKc"/>
    <property type="match status" value="1"/>
</dbReference>
<dbReference type="PIRSF" id="PIRSF000654">
    <property type="entry name" value="Integrin-linked_kinase"/>
    <property type="match status" value="1"/>
</dbReference>
<keyword evidence="6 9" id="KW-0067">ATP-binding</keyword>